<evidence type="ECO:0000313" key="2">
    <source>
        <dbReference type="EMBL" id="KAK7910444.1"/>
    </source>
</evidence>
<dbReference type="Proteomes" id="UP001460270">
    <property type="component" value="Unassembled WGS sequence"/>
</dbReference>
<proteinExistence type="predicted"/>
<evidence type="ECO:0008006" key="4">
    <source>
        <dbReference type="Google" id="ProtNLM"/>
    </source>
</evidence>
<dbReference type="SUPFAM" id="SSF53098">
    <property type="entry name" value="Ribonuclease H-like"/>
    <property type="match status" value="1"/>
</dbReference>
<name>A0AAW0NYT5_9GOBI</name>
<dbReference type="PANTHER" id="PTHR37162:SF11">
    <property type="match status" value="1"/>
</dbReference>
<feature type="region of interest" description="Disordered" evidence="1">
    <location>
        <begin position="668"/>
        <end position="692"/>
    </location>
</feature>
<dbReference type="AlphaFoldDB" id="A0AAW0NYT5"/>
<organism evidence="2 3">
    <name type="scientific">Mugilogobius chulae</name>
    <name type="common">yellowstripe goby</name>
    <dbReference type="NCBI Taxonomy" id="88201"/>
    <lineage>
        <taxon>Eukaryota</taxon>
        <taxon>Metazoa</taxon>
        <taxon>Chordata</taxon>
        <taxon>Craniata</taxon>
        <taxon>Vertebrata</taxon>
        <taxon>Euteleostomi</taxon>
        <taxon>Actinopterygii</taxon>
        <taxon>Neopterygii</taxon>
        <taxon>Teleostei</taxon>
        <taxon>Neoteleostei</taxon>
        <taxon>Acanthomorphata</taxon>
        <taxon>Gobiaria</taxon>
        <taxon>Gobiiformes</taxon>
        <taxon>Gobioidei</taxon>
        <taxon>Gobiidae</taxon>
        <taxon>Gobionellinae</taxon>
        <taxon>Mugilogobius</taxon>
    </lineage>
</organism>
<dbReference type="EMBL" id="JBBPFD010000010">
    <property type="protein sequence ID" value="KAK7910444.1"/>
    <property type="molecule type" value="Genomic_DNA"/>
</dbReference>
<accession>A0AAW0NYT5</accession>
<evidence type="ECO:0000313" key="3">
    <source>
        <dbReference type="Proteomes" id="UP001460270"/>
    </source>
</evidence>
<comment type="caution">
    <text evidence="2">The sequence shown here is derived from an EMBL/GenBank/DDBJ whole genome shotgun (WGS) entry which is preliminary data.</text>
</comment>
<reference evidence="3" key="1">
    <citation type="submission" date="2024-04" db="EMBL/GenBank/DDBJ databases">
        <title>Salinicola lusitanus LLJ914,a marine bacterium isolated from the Okinawa Trough.</title>
        <authorList>
            <person name="Li J."/>
        </authorList>
    </citation>
    <scope>NUCLEOTIDE SEQUENCE [LARGE SCALE GENOMIC DNA]</scope>
</reference>
<dbReference type="PANTHER" id="PTHR37162">
    <property type="entry name" value="HAT FAMILY DIMERISATION DOMAINCONTAINING PROTEIN-RELATED"/>
    <property type="match status" value="1"/>
</dbReference>
<gene>
    <name evidence="2" type="ORF">WMY93_015128</name>
</gene>
<dbReference type="InterPro" id="IPR012337">
    <property type="entry name" value="RNaseH-like_sf"/>
</dbReference>
<protein>
    <recommendedName>
        <fullName evidence="4">BED-type domain-containing protein</fullName>
    </recommendedName>
</protein>
<sequence length="692" mass="78994">MGKCRYSPLWQKNPNYNWVGPVPGNDREAYCRICRKAFKLATMGLTALDSHMRSNKHAVMSKCRQQQGPIGQFCVPSGSSGVTPATDSTVAASATTTAATTSTAVVNRLASTSHQQPMNLQSFCGSTPTLRSEVIWVLKTVTDHHSYTSNVDIGDVFKTMFPDSQIASTFTCGKDKTSYIVKFGLAPFITTKLTEQINKSPCFTVMFDESLNKTTKNKQLDLHIRFWENDMVQSRYFGSEFMGHSKAEDLMKHFKECVRNLNMRQMLSVSMDGPSVNWRFFEMLQQEHAEQFAGAQLVMVGSCGLHTLHNAFKLRFVNWQMDKFLRSLHTIFHNVPARREDFSKLTESDDFALPFCGHRWIENLPVAERAYTIWPSIKKYVDSVEKKQLPNPGTPPYSCKLQFFMAISRTFTPFLTKYQTDAPVLPFLGNDLAELIMSLLRRFIKKELLTDLTPLQMVRLPVTDKQSWVHAKAVDIGIGAEAVIKELQRQCRSVGELTILQFRQDCIEGLSKSLKKIQEKSPLCFPAVRQLSCLNPAMMKSHPERCQEKMRCLVRKFYRIISWQEAMLLAATNEDVINFNPASDRLDTFLHSHTSQMYPELWAFCQKLLVLSHGQATVERGFSINKQVEVCNIQEDTVVCVILLCTMVEWPKFQLHRSFLQQLQGPGANTGSISRVQKRRQKKKHKDKKGWR</sequence>
<keyword evidence="3" id="KW-1185">Reference proteome</keyword>
<evidence type="ECO:0000256" key="1">
    <source>
        <dbReference type="SAM" id="MobiDB-lite"/>
    </source>
</evidence>
<feature type="compositionally biased region" description="Basic residues" evidence="1">
    <location>
        <begin position="676"/>
        <end position="692"/>
    </location>
</feature>